<dbReference type="InterPro" id="IPR005801">
    <property type="entry name" value="ADC_synthase"/>
</dbReference>
<keyword evidence="1" id="KW-0472">Membrane</keyword>
<sequence>MSETPLTDAPKPPLAVRVEERMSRVDDTLSATLALREAYGEERVFLLESLSGPLADRRASLLGLTGLLEVSVRRGEVEFEGHAPLVSRARAALRAAGVVDDASRLTSDAALWDLPRVLDTCFDVPRSADSFGFGVMAFYGYDAVRYIEQLPRVIPDKENAVPDAAFSLVHALVACSPEGGQARVSVASSAEWPDVDPEEFCAVLESAPSSLPELKAPPEPESVSDEMTEDVFLELADRCLEHIRVGDIYQVQIGHEITVRSGITPVDVYRRLRDRNPSPYMSLIPVAGHTMLSASPELFVRLEDTTATMRPIAGTARRSMTGDPAVDGPANEKATAALLADPKERAEHIMLVDLCRNDMGRVSVPMSVEVPDLMVIEEYSHMFHIVSNVVSELREDADVYDVIRACFPAGTMTGAPKVRAMEIIESLELSRRGFYAGAFGLIGFGGWTILGLSIRMTVHREDSYVLRASAGIVADSVPAAEWRETLTKLGATFWAVTGKEIL</sequence>
<keyword evidence="5" id="KW-1185">Reference proteome</keyword>
<feature type="transmembrane region" description="Helical" evidence="1">
    <location>
        <begin position="434"/>
        <end position="454"/>
    </location>
</feature>
<gene>
    <name evidence="4" type="ORF">J2S35_000773</name>
</gene>
<keyword evidence="1" id="KW-0812">Transmembrane</keyword>
<evidence type="ECO:0000259" key="2">
    <source>
        <dbReference type="Pfam" id="PF00425"/>
    </source>
</evidence>
<dbReference type="Pfam" id="PF00425">
    <property type="entry name" value="Chorismate_bind"/>
    <property type="match status" value="1"/>
</dbReference>
<keyword evidence="4" id="KW-0456">Lyase</keyword>
<dbReference type="EMBL" id="JAVDUI010000001">
    <property type="protein sequence ID" value="MDR6891833.1"/>
    <property type="molecule type" value="Genomic_DNA"/>
</dbReference>
<dbReference type="InterPro" id="IPR015890">
    <property type="entry name" value="Chorismate_C"/>
</dbReference>
<dbReference type="PRINTS" id="PR00095">
    <property type="entry name" value="ANTSNTHASEI"/>
</dbReference>
<organism evidence="4 5">
    <name type="scientific">Falsarthrobacter nasiphocae</name>
    <dbReference type="NCBI Taxonomy" id="189863"/>
    <lineage>
        <taxon>Bacteria</taxon>
        <taxon>Bacillati</taxon>
        <taxon>Actinomycetota</taxon>
        <taxon>Actinomycetes</taxon>
        <taxon>Micrococcales</taxon>
        <taxon>Micrococcaceae</taxon>
        <taxon>Falsarthrobacter</taxon>
    </lineage>
</organism>
<feature type="domain" description="Chorismate-utilising enzyme C-terminal" evidence="2">
    <location>
        <begin position="230"/>
        <end position="488"/>
    </location>
</feature>
<dbReference type="EC" id="4.1.3.27" evidence="4"/>
<dbReference type="PANTHER" id="PTHR11236">
    <property type="entry name" value="AMINOBENZOATE/ANTHRANILATE SYNTHASE"/>
    <property type="match status" value="1"/>
</dbReference>
<protein>
    <submittedName>
        <fullName evidence="4">Anthranilate synthase component 1</fullName>
        <ecNumber evidence="4">4.1.3.27</ecNumber>
    </submittedName>
</protein>
<evidence type="ECO:0000256" key="1">
    <source>
        <dbReference type="SAM" id="Phobius"/>
    </source>
</evidence>
<comment type="caution">
    <text evidence="4">The sequence shown here is derived from an EMBL/GenBank/DDBJ whole genome shotgun (WGS) entry which is preliminary data.</text>
</comment>
<dbReference type="GO" id="GO:0000162">
    <property type="term" value="P:L-tryptophan biosynthetic process"/>
    <property type="evidence" value="ECO:0007669"/>
    <property type="project" value="TreeGrafter"/>
</dbReference>
<dbReference type="Gene3D" id="3.60.120.10">
    <property type="entry name" value="Anthranilate synthase"/>
    <property type="match status" value="1"/>
</dbReference>
<evidence type="ECO:0000313" key="4">
    <source>
        <dbReference type="EMBL" id="MDR6891833.1"/>
    </source>
</evidence>
<dbReference type="InterPro" id="IPR019999">
    <property type="entry name" value="Anth_synth_I-like"/>
</dbReference>
<evidence type="ECO:0000259" key="3">
    <source>
        <dbReference type="Pfam" id="PF04715"/>
    </source>
</evidence>
<dbReference type="AlphaFoldDB" id="A0AAE4C5U0"/>
<proteinExistence type="predicted"/>
<dbReference type="Pfam" id="PF04715">
    <property type="entry name" value="Anth_synt_I_N"/>
    <property type="match status" value="1"/>
</dbReference>
<accession>A0AAE4C5U0</accession>
<dbReference type="Proteomes" id="UP001247307">
    <property type="component" value="Unassembled WGS sequence"/>
</dbReference>
<keyword evidence="1" id="KW-1133">Transmembrane helix</keyword>
<dbReference type="InterPro" id="IPR006805">
    <property type="entry name" value="Anth_synth_I_N"/>
</dbReference>
<evidence type="ECO:0000313" key="5">
    <source>
        <dbReference type="Proteomes" id="UP001247307"/>
    </source>
</evidence>
<dbReference type="RefSeq" id="WP_309850076.1">
    <property type="nucleotide sequence ID" value="NZ_BAAAIU010000044.1"/>
</dbReference>
<reference evidence="4" key="1">
    <citation type="submission" date="2023-07" db="EMBL/GenBank/DDBJ databases">
        <title>Sequencing the genomes of 1000 actinobacteria strains.</title>
        <authorList>
            <person name="Klenk H.-P."/>
        </authorList>
    </citation>
    <scope>NUCLEOTIDE SEQUENCE</scope>
    <source>
        <strain evidence="4">DSM 13988</strain>
    </source>
</reference>
<dbReference type="GO" id="GO:0004049">
    <property type="term" value="F:anthranilate synthase activity"/>
    <property type="evidence" value="ECO:0007669"/>
    <property type="project" value="UniProtKB-EC"/>
</dbReference>
<dbReference type="PANTHER" id="PTHR11236:SF9">
    <property type="entry name" value="ANTHRANILATE SYNTHASE COMPONENT 1"/>
    <property type="match status" value="1"/>
</dbReference>
<name>A0AAE4C5U0_9MICC</name>
<dbReference type="SUPFAM" id="SSF56322">
    <property type="entry name" value="ADC synthase"/>
    <property type="match status" value="1"/>
</dbReference>
<feature type="domain" description="Anthranilate synthase component I N-terminal" evidence="3">
    <location>
        <begin position="31"/>
        <end position="173"/>
    </location>
</feature>